<dbReference type="RefSeq" id="WP_072844952.1">
    <property type="nucleotide sequence ID" value="NZ_FNAB01000010.1"/>
</dbReference>
<name>A0A1G7A2X5_9NOCA</name>
<evidence type="ECO:0008006" key="5">
    <source>
        <dbReference type="Google" id="ProtNLM"/>
    </source>
</evidence>
<feature type="transmembrane region" description="Helical" evidence="2">
    <location>
        <begin position="42"/>
        <end position="64"/>
    </location>
</feature>
<organism evidence="3 4">
    <name type="scientific">Rhodococcus tukisamuensis</name>
    <dbReference type="NCBI Taxonomy" id="168276"/>
    <lineage>
        <taxon>Bacteria</taxon>
        <taxon>Bacillati</taxon>
        <taxon>Actinomycetota</taxon>
        <taxon>Actinomycetes</taxon>
        <taxon>Mycobacteriales</taxon>
        <taxon>Nocardiaceae</taxon>
        <taxon>Rhodococcus</taxon>
    </lineage>
</organism>
<keyword evidence="4" id="KW-1185">Reference proteome</keyword>
<evidence type="ECO:0000313" key="4">
    <source>
        <dbReference type="Proteomes" id="UP000199417"/>
    </source>
</evidence>
<feature type="region of interest" description="Disordered" evidence="1">
    <location>
        <begin position="1"/>
        <end position="36"/>
    </location>
</feature>
<dbReference type="EMBL" id="FNAB01000010">
    <property type="protein sequence ID" value="SDE09140.1"/>
    <property type="molecule type" value="Genomic_DNA"/>
</dbReference>
<reference evidence="3 4" key="1">
    <citation type="submission" date="2016-10" db="EMBL/GenBank/DDBJ databases">
        <authorList>
            <person name="de Groot N.N."/>
        </authorList>
    </citation>
    <scope>NUCLEOTIDE SEQUENCE [LARGE SCALE GENOMIC DNA]</scope>
    <source>
        <strain evidence="3 4">JCM 11308</strain>
    </source>
</reference>
<gene>
    <name evidence="3" type="ORF">SAMN05444580_11016</name>
</gene>
<dbReference type="STRING" id="168276.SAMN05444580_11016"/>
<evidence type="ECO:0000313" key="3">
    <source>
        <dbReference type="EMBL" id="SDE09140.1"/>
    </source>
</evidence>
<dbReference type="Pfam" id="PF14017">
    <property type="entry name" value="DUF4233"/>
    <property type="match status" value="1"/>
</dbReference>
<evidence type="ECO:0000256" key="2">
    <source>
        <dbReference type="SAM" id="Phobius"/>
    </source>
</evidence>
<dbReference type="InterPro" id="IPR025327">
    <property type="entry name" value="DUF4233"/>
</dbReference>
<feature type="transmembrane region" description="Helical" evidence="2">
    <location>
        <begin position="71"/>
        <end position="91"/>
    </location>
</feature>
<accession>A0A1G7A2X5</accession>
<sequence length="154" mass="16026">MSTPDNSTAPEGGGEGQPHVEGHAPAEGTGFKPPTKDPWKSFRGVCAGTLILEAIVVLLAIPVVATVGGGLTAASGTYLVVLALLMILGAGVQGRSWGMAFNIVLQVALVAGFAVHISIGVMGLVFSSVWAYLLYLRRDILDRMEQGLLPGQRD</sequence>
<keyword evidence="2" id="KW-1133">Transmembrane helix</keyword>
<evidence type="ECO:0000256" key="1">
    <source>
        <dbReference type="SAM" id="MobiDB-lite"/>
    </source>
</evidence>
<feature type="transmembrane region" description="Helical" evidence="2">
    <location>
        <begin position="103"/>
        <end position="136"/>
    </location>
</feature>
<keyword evidence="2" id="KW-0812">Transmembrane</keyword>
<dbReference type="AlphaFoldDB" id="A0A1G7A2X5"/>
<keyword evidence="2" id="KW-0472">Membrane</keyword>
<protein>
    <recommendedName>
        <fullName evidence="5">DUF4233 domain-containing protein</fullName>
    </recommendedName>
</protein>
<proteinExistence type="predicted"/>
<dbReference type="Proteomes" id="UP000199417">
    <property type="component" value="Unassembled WGS sequence"/>
</dbReference>